<proteinExistence type="predicted"/>
<gene>
    <name evidence="1" type="ORF">S12H4_61219</name>
</gene>
<name>X1UMV4_9ZZZZ</name>
<feature type="non-terminal residue" evidence="1">
    <location>
        <position position="1"/>
    </location>
</feature>
<feature type="non-terminal residue" evidence="1">
    <location>
        <position position="120"/>
    </location>
</feature>
<sequence length="120" mass="13591">FWRAELKKGAQINTPEPRLNQWHSAHQGHVKITDMAMPGEPELINTSVGTSTYPNYANESCMIIEDLDERGLHDEARRRLEVWLKYQGTKALKGNFTDHDGVFFGCGGYEGGDTYDQHHG</sequence>
<protein>
    <submittedName>
        <fullName evidence="1">Uncharacterized protein</fullName>
    </submittedName>
</protein>
<organism evidence="1">
    <name type="scientific">marine sediment metagenome</name>
    <dbReference type="NCBI Taxonomy" id="412755"/>
    <lineage>
        <taxon>unclassified sequences</taxon>
        <taxon>metagenomes</taxon>
        <taxon>ecological metagenomes</taxon>
    </lineage>
</organism>
<reference evidence="1" key="1">
    <citation type="journal article" date="2014" name="Front. Microbiol.">
        <title>High frequency of phylogenetically diverse reductive dehalogenase-homologous genes in deep subseafloor sedimentary metagenomes.</title>
        <authorList>
            <person name="Kawai M."/>
            <person name="Futagami T."/>
            <person name="Toyoda A."/>
            <person name="Takaki Y."/>
            <person name="Nishi S."/>
            <person name="Hori S."/>
            <person name="Arai W."/>
            <person name="Tsubouchi T."/>
            <person name="Morono Y."/>
            <person name="Uchiyama I."/>
            <person name="Ito T."/>
            <person name="Fujiyama A."/>
            <person name="Inagaki F."/>
            <person name="Takami H."/>
        </authorList>
    </citation>
    <scope>NUCLEOTIDE SEQUENCE</scope>
    <source>
        <strain evidence="1">Expedition CK06-06</strain>
    </source>
</reference>
<accession>X1UMV4</accession>
<dbReference type="EMBL" id="BARW01040561">
    <property type="protein sequence ID" value="GAJ18849.1"/>
    <property type="molecule type" value="Genomic_DNA"/>
</dbReference>
<evidence type="ECO:0000313" key="1">
    <source>
        <dbReference type="EMBL" id="GAJ18849.1"/>
    </source>
</evidence>
<dbReference type="AlphaFoldDB" id="X1UMV4"/>
<comment type="caution">
    <text evidence="1">The sequence shown here is derived from an EMBL/GenBank/DDBJ whole genome shotgun (WGS) entry which is preliminary data.</text>
</comment>